<dbReference type="Proteomes" id="UP000030944">
    <property type="component" value="Chromosome"/>
</dbReference>
<dbReference type="OrthoDB" id="371655at2157"/>
<evidence type="ECO:0000313" key="2">
    <source>
        <dbReference type="EMBL" id="AJA92711.1"/>
    </source>
</evidence>
<evidence type="ECO:0000313" key="5">
    <source>
        <dbReference type="Proteomes" id="UP000241022"/>
    </source>
</evidence>
<dbReference type="GeneID" id="24816792"/>
<dbReference type="CDD" id="cd02199">
    <property type="entry name" value="YjgF_YER057c_UK114_like_1"/>
    <property type="match status" value="1"/>
</dbReference>
<reference evidence="2 4" key="1">
    <citation type="journal article" date="2015" name="Proc. Natl. Acad. Sci. U.S.A.">
        <title>Genomic and proteomic characterization of "Candidatus Nitrosopelagicus brevis": An ammonia-oxidizing archaeon from the open ocean.</title>
        <authorList>
            <person name="Santoro A.E."/>
            <person name="Dupont C.L."/>
            <person name="Richter R.A."/>
            <person name="Craig M.T."/>
            <person name="Carini P."/>
            <person name="McIlvin M.R."/>
            <person name="Yang Y."/>
            <person name="Orsi W.D."/>
            <person name="Moran D.M."/>
            <person name="Saito M.A."/>
        </authorList>
    </citation>
    <scope>NUCLEOTIDE SEQUENCE [LARGE SCALE GENOMIC DNA]</scope>
    <source>
        <strain evidence="2">CN25</strain>
        <strain evidence="4">V2</strain>
    </source>
</reference>
<protein>
    <submittedName>
        <fullName evidence="2">Endoribonuclease L-PSP</fullName>
    </submittedName>
</protein>
<dbReference type="PANTHER" id="PTHR43760:SF1">
    <property type="entry name" value="ENDORIBONUCLEASE L-PSP_CHORISMATE MUTASE-LIKE DOMAIN-CONTAINING PROTEIN"/>
    <property type="match status" value="1"/>
</dbReference>
<dbReference type="PANTHER" id="PTHR43760">
    <property type="entry name" value="ENDORIBONUCLEASE-RELATED"/>
    <property type="match status" value="1"/>
</dbReference>
<dbReference type="STRING" id="1410606.T478_0903"/>
<reference evidence="3" key="2">
    <citation type="submission" date="2016-05" db="EMBL/GenBank/DDBJ databases">
        <authorList>
            <person name="Lavstsen T."/>
            <person name="Jespersen J.S."/>
        </authorList>
    </citation>
    <scope>NUCLEOTIDE SEQUENCE [LARGE SCALE GENOMIC DNA]</scope>
    <source>
        <strain evidence="3">U25</strain>
    </source>
</reference>
<proteinExistence type="predicted"/>
<reference evidence="3 5" key="4">
    <citation type="submission" date="2018-04" db="EMBL/GenBank/DDBJ databases">
        <title>Transcriptomics of ammonia oxidizing archaea.</title>
        <authorList>
            <person name="Carini P."/>
        </authorList>
    </citation>
    <scope>NUCLEOTIDE SEQUENCE [LARGE SCALE GENOMIC DNA]</scope>
    <source>
        <strain evidence="3 5">U25</strain>
    </source>
</reference>
<dbReference type="EMBL" id="CP007026">
    <property type="protein sequence ID" value="AJA92711.1"/>
    <property type="molecule type" value="Genomic_DNA"/>
</dbReference>
<keyword evidence="5" id="KW-1185">Reference proteome</keyword>
<feature type="domain" description="Endoribonuclease L-PSP/chorismate mutase-like" evidence="1">
    <location>
        <begin position="5"/>
        <end position="147"/>
    </location>
</feature>
<evidence type="ECO:0000313" key="3">
    <source>
        <dbReference type="EMBL" id="PTL88136.1"/>
    </source>
</evidence>
<evidence type="ECO:0000259" key="1">
    <source>
        <dbReference type="Pfam" id="PF14588"/>
    </source>
</evidence>
<name>A0A0A7V3F5_9ARCH</name>
<evidence type="ECO:0000313" key="4">
    <source>
        <dbReference type="Proteomes" id="UP000030944"/>
    </source>
</evidence>
<dbReference type="InterPro" id="IPR013813">
    <property type="entry name" value="Endoribo_LPSP/chorism_mut-like"/>
</dbReference>
<dbReference type="HOGENOM" id="CLU_104845_0_1_2"/>
<dbReference type="Pfam" id="PF14588">
    <property type="entry name" value="YjgF_endoribonc"/>
    <property type="match status" value="1"/>
</dbReference>
<accession>A0A0A7V3F5</accession>
<reference evidence="5" key="3">
    <citation type="submission" date="2016-05" db="EMBL/GenBank/DDBJ databases">
        <authorList>
            <person name="Dupont C."/>
            <person name="Santoro A."/>
        </authorList>
    </citation>
    <scope>NUCLEOTIDE SEQUENCE [LARGE SCALE GENOMIC DNA]</scope>
    <source>
        <strain evidence="5">U25</strain>
    </source>
</reference>
<dbReference type="Gene3D" id="3.30.1330.40">
    <property type="entry name" value="RutC-like"/>
    <property type="match status" value="1"/>
</dbReference>
<dbReference type="SUPFAM" id="SSF55298">
    <property type="entry name" value="YjgF-like"/>
    <property type="match status" value="1"/>
</dbReference>
<dbReference type="RefSeq" id="WP_048105489.1">
    <property type="nucleotide sequence ID" value="NZ_CP007026.1"/>
</dbReference>
<sequence length="152" mass="16340">MIEDKLRELSIELPTPPSPAGSYIPVVTTGNLAFVSGQIPMKEGKVVFEGKVPDKQSLDEARDAAKICIINGLAQLKANLGSLDKITKFVRISGFVNSNPEFTEQPKVINAASDLLVEIFGDMAKHSRIAVGVASLPLNSTVEIDMVVEFSN</sequence>
<dbReference type="EMBL" id="LXWN01000001">
    <property type="protein sequence ID" value="PTL88136.1"/>
    <property type="molecule type" value="Genomic_DNA"/>
</dbReference>
<gene>
    <name evidence="3" type="ORF">A7X95_02375</name>
    <name evidence="2" type="ORF">T478_0903</name>
</gene>
<dbReference type="AlphaFoldDB" id="A0A0A7V3F5"/>
<dbReference type="KEGG" id="nbv:T478_0903"/>
<organism evidence="2 4">
    <name type="scientific">Candidatus Nitrosopelagicus brevis</name>
    <dbReference type="NCBI Taxonomy" id="1410606"/>
    <lineage>
        <taxon>Archaea</taxon>
        <taxon>Nitrososphaerota</taxon>
    </lineage>
</organism>
<dbReference type="Proteomes" id="UP000241022">
    <property type="component" value="Unassembled WGS sequence"/>
</dbReference>
<dbReference type="InterPro" id="IPR035959">
    <property type="entry name" value="RutC-like_sf"/>
</dbReference>